<evidence type="ECO:0000313" key="1">
    <source>
        <dbReference type="EMBL" id="KAK0368988.1"/>
    </source>
</evidence>
<accession>A0ABQ9PCU6</accession>
<keyword evidence="2" id="KW-1185">Reference proteome</keyword>
<sequence length="111" mass="12312">MVNCATTQQGQRRRHGYGECRNMLAGRIQTYRDAHLSISQNWPPPGARHAAHLECKPSREPVLQALQRGATLGDSTFRRRWTLENDVAAPRCSSCFKLGMVEGGCAKCGVE</sequence>
<dbReference type="Proteomes" id="UP001169217">
    <property type="component" value="Unassembled WGS sequence"/>
</dbReference>
<proteinExistence type="predicted"/>
<protein>
    <submittedName>
        <fullName evidence="1">Uncharacterized protein</fullName>
    </submittedName>
</protein>
<gene>
    <name evidence="1" type="ORF">CLIM01_13656</name>
</gene>
<organism evidence="1 2">
    <name type="scientific">Colletotrichum limetticola</name>
    <dbReference type="NCBI Taxonomy" id="1209924"/>
    <lineage>
        <taxon>Eukaryota</taxon>
        <taxon>Fungi</taxon>
        <taxon>Dikarya</taxon>
        <taxon>Ascomycota</taxon>
        <taxon>Pezizomycotina</taxon>
        <taxon>Sordariomycetes</taxon>
        <taxon>Hypocreomycetidae</taxon>
        <taxon>Glomerellales</taxon>
        <taxon>Glomerellaceae</taxon>
        <taxon>Colletotrichum</taxon>
        <taxon>Colletotrichum acutatum species complex</taxon>
    </lineage>
</organism>
<evidence type="ECO:0000313" key="2">
    <source>
        <dbReference type="Proteomes" id="UP001169217"/>
    </source>
</evidence>
<dbReference type="EMBL" id="JARUPT010000728">
    <property type="protein sequence ID" value="KAK0368988.1"/>
    <property type="molecule type" value="Genomic_DNA"/>
</dbReference>
<name>A0ABQ9PCU6_9PEZI</name>
<comment type="caution">
    <text evidence="1">The sequence shown here is derived from an EMBL/GenBank/DDBJ whole genome shotgun (WGS) entry which is preliminary data.</text>
</comment>
<reference evidence="1" key="1">
    <citation type="submission" date="2023-04" db="EMBL/GenBank/DDBJ databases">
        <title>Colletotrichum limetticola genome sequence.</title>
        <authorList>
            <person name="Baroncelli R."/>
        </authorList>
    </citation>
    <scope>NUCLEOTIDE SEQUENCE</scope>
    <source>
        <strain evidence="1">KLA-Anderson</strain>
    </source>
</reference>